<reference evidence="2 3" key="1">
    <citation type="journal article" date="2013" name="Mar. Genomics">
        <title>Expression of sulfatases in Rhodopirellula baltica and the diversity of sulfatases in the genus Rhodopirellula.</title>
        <authorList>
            <person name="Wegner C.E."/>
            <person name="Richter-Heitmann T."/>
            <person name="Klindworth A."/>
            <person name="Klockow C."/>
            <person name="Richter M."/>
            <person name="Achstetter T."/>
            <person name="Glockner F.O."/>
            <person name="Harder J."/>
        </authorList>
    </citation>
    <scope>NUCLEOTIDE SEQUENCE [LARGE SCALE GENOMIC DNA]</scope>
    <source>
        <strain evidence="2 3">SM41</strain>
    </source>
</reference>
<evidence type="ECO:0000256" key="1">
    <source>
        <dbReference type="SAM" id="MobiDB-lite"/>
    </source>
</evidence>
<protein>
    <submittedName>
        <fullName evidence="2">Uncharacterized protein</fullName>
    </submittedName>
</protein>
<dbReference type="OrthoDB" id="276288at2"/>
<name>M5U3M3_9BACT</name>
<feature type="region of interest" description="Disordered" evidence="1">
    <location>
        <begin position="71"/>
        <end position="102"/>
    </location>
</feature>
<dbReference type="AlphaFoldDB" id="M5U3M3"/>
<dbReference type="PATRIC" id="fig|1263870.3.peg.2661"/>
<comment type="caution">
    <text evidence="2">The sequence shown here is derived from an EMBL/GenBank/DDBJ whole genome shotgun (WGS) entry which is preliminary data.</text>
</comment>
<proteinExistence type="predicted"/>
<dbReference type="RefSeq" id="WP_008678280.1">
    <property type="nucleotide sequence ID" value="NZ_ANOH01000176.1"/>
</dbReference>
<gene>
    <name evidence="2" type="ORF">RSSM_02502</name>
</gene>
<accession>M5U3M3</accession>
<keyword evidence="3" id="KW-1185">Reference proteome</keyword>
<sequence length="102" mass="11675">MKDPFVQSQWQELCEHLKQVAHHVGERAGLESQYADEAEQFCASQPPARYSHLLDRVREATHIAIRWQEQASEQRHVEDLVDEAGEESFPASDPPVFSHSHA</sequence>
<dbReference type="Proteomes" id="UP000011885">
    <property type="component" value="Unassembled WGS sequence"/>
</dbReference>
<organism evidence="2 3">
    <name type="scientific">Rhodopirellula sallentina SM41</name>
    <dbReference type="NCBI Taxonomy" id="1263870"/>
    <lineage>
        <taxon>Bacteria</taxon>
        <taxon>Pseudomonadati</taxon>
        <taxon>Planctomycetota</taxon>
        <taxon>Planctomycetia</taxon>
        <taxon>Pirellulales</taxon>
        <taxon>Pirellulaceae</taxon>
        <taxon>Rhodopirellula</taxon>
    </lineage>
</organism>
<evidence type="ECO:0000313" key="3">
    <source>
        <dbReference type="Proteomes" id="UP000011885"/>
    </source>
</evidence>
<evidence type="ECO:0000313" key="2">
    <source>
        <dbReference type="EMBL" id="EMI56055.1"/>
    </source>
</evidence>
<dbReference type="EMBL" id="ANOH01000176">
    <property type="protein sequence ID" value="EMI56055.1"/>
    <property type="molecule type" value="Genomic_DNA"/>
</dbReference>